<dbReference type="Proteomes" id="UP001596060">
    <property type="component" value="Unassembled WGS sequence"/>
</dbReference>
<dbReference type="Gene3D" id="1.20.1290.10">
    <property type="entry name" value="AhpD-like"/>
    <property type="match status" value="1"/>
</dbReference>
<dbReference type="RefSeq" id="WP_377817300.1">
    <property type="nucleotide sequence ID" value="NZ_JBHSLU010000060.1"/>
</dbReference>
<dbReference type="SUPFAM" id="SSF69118">
    <property type="entry name" value="AhpD-like"/>
    <property type="match status" value="1"/>
</dbReference>
<dbReference type="EMBL" id="JBHSLU010000060">
    <property type="protein sequence ID" value="MFC5506992.1"/>
    <property type="molecule type" value="Genomic_DNA"/>
</dbReference>
<reference evidence="3" key="1">
    <citation type="journal article" date="2019" name="Int. J. Syst. Evol. Microbiol.">
        <title>The Global Catalogue of Microorganisms (GCM) 10K type strain sequencing project: providing services to taxonomists for standard genome sequencing and annotation.</title>
        <authorList>
            <consortium name="The Broad Institute Genomics Platform"/>
            <consortium name="The Broad Institute Genome Sequencing Center for Infectious Disease"/>
            <person name="Wu L."/>
            <person name="Ma J."/>
        </authorList>
    </citation>
    <scope>NUCLEOTIDE SEQUENCE [LARGE SCALE GENOMIC DNA]</scope>
    <source>
        <strain evidence="3">CCUG 43117</strain>
    </source>
</reference>
<feature type="domain" description="Carboxymuconolactone decarboxylase-like" evidence="1">
    <location>
        <begin position="45"/>
        <end position="117"/>
    </location>
</feature>
<accession>A0ABW0P6D2</accession>
<evidence type="ECO:0000313" key="2">
    <source>
        <dbReference type="EMBL" id="MFC5506992.1"/>
    </source>
</evidence>
<dbReference type="PANTHER" id="PTHR35446:SF3">
    <property type="entry name" value="CMD DOMAIN-CONTAINING PROTEIN"/>
    <property type="match status" value="1"/>
</dbReference>
<dbReference type="InterPro" id="IPR003779">
    <property type="entry name" value="CMD-like"/>
</dbReference>
<name>A0ABW0P6D2_9HYPH</name>
<gene>
    <name evidence="2" type="ORF">ACFPN9_17285</name>
</gene>
<dbReference type="InterPro" id="IPR029032">
    <property type="entry name" value="AhpD-like"/>
</dbReference>
<evidence type="ECO:0000313" key="3">
    <source>
        <dbReference type="Proteomes" id="UP001596060"/>
    </source>
</evidence>
<sequence>MTAFTLHTVETAPEAAKAQLAGIEKAWTFIPNLHRTLAESPVTLQAYDALFGLVGQSSFTPAEQQVAFLAINVANECEYCTAGHSVLAKMAGVAPDIIAALRESAPVADARLEALRHFVEQVVAERGFAGDDAVDAFLAAGFTRAQVLEVVLIVATKTISNYVNHLTHTPLDGFMAQTKWTAPRNRAHA</sequence>
<proteinExistence type="predicted"/>
<evidence type="ECO:0000259" key="1">
    <source>
        <dbReference type="Pfam" id="PF02627"/>
    </source>
</evidence>
<dbReference type="PANTHER" id="PTHR35446">
    <property type="entry name" value="SI:CH211-175M2.5"/>
    <property type="match status" value="1"/>
</dbReference>
<organism evidence="2 3">
    <name type="scientific">Bosea massiliensis</name>
    <dbReference type="NCBI Taxonomy" id="151419"/>
    <lineage>
        <taxon>Bacteria</taxon>
        <taxon>Pseudomonadati</taxon>
        <taxon>Pseudomonadota</taxon>
        <taxon>Alphaproteobacteria</taxon>
        <taxon>Hyphomicrobiales</taxon>
        <taxon>Boseaceae</taxon>
        <taxon>Bosea</taxon>
    </lineage>
</organism>
<dbReference type="Pfam" id="PF02627">
    <property type="entry name" value="CMD"/>
    <property type="match status" value="1"/>
</dbReference>
<protein>
    <submittedName>
        <fullName evidence="2">Carboxymuconolactone decarboxylase family protein</fullName>
    </submittedName>
</protein>
<keyword evidence="3" id="KW-1185">Reference proteome</keyword>
<comment type="caution">
    <text evidence="2">The sequence shown here is derived from an EMBL/GenBank/DDBJ whole genome shotgun (WGS) entry which is preliminary data.</text>
</comment>